<accession>A0A0A9GV31</accession>
<name>A0A0A9GV31_ARUDO</name>
<reference evidence="1" key="2">
    <citation type="journal article" date="2015" name="Data Brief">
        <title>Shoot transcriptome of the giant reed, Arundo donax.</title>
        <authorList>
            <person name="Barrero R.A."/>
            <person name="Guerrero F.D."/>
            <person name="Moolhuijzen P."/>
            <person name="Goolsby J.A."/>
            <person name="Tidwell J."/>
            <person name="Bellgard S.E."/>
            <person name="Bellgard M.I."/>
        </authorList>
    </citation>
    <scope>NUCLEOTIDE SEQUENCE</scope>
    <source>
        <tissue evidence="1">Shoot tissue taken approximately 20 cm above the soil surface</tissue>
    </source>
</reference>
<dbReference type="EMBL" id="GBRH01173463">
    <property type="protein sequence ID" value="JAE24433.1"/>
    <property type="molecule type" value="Transcribed_RNA"/>
</dbReference>
<dbReference type="AlphaFoldDB" id="A0A0A9GV31"/>
<proteinExistence type="predicted"/>
<organism evidence="1">
    <name type="scientific">Arundo donax</name>
    <name type="common">Giant reed</name>
    <name type="synonym">Donax arundinaceus</name>
    <dbReference type="NCBI Taxonomy" id="35708"/>
    <lineage>
        <taxon>Eukaryota</taxon>
        <taxon>Viridiplantae</taxon>
        <taxon>Streptophyta</taxon>
        <taxon>Embryophyta</taxon>
        <taxon>Tracheophyta</taxon>
        <taxon>Spermatophyta</taxon>
        <taxon>Magnoliopsida</taxon>
        <taxon>Liliopsida</taxon>
        <taxon>Poales</taxon>
        <taxon>Poaceae</taxon>
        <taxon>PACMAD clade</taxon>
        <taxon>Arundinoideae</taxon>
        <taxon>Arundineae</taxon>
        <taxon>Arundo</taxon>
    </lineage>
</organism>
<sequence>MLLNGAWVIGEMQRRSTRFGAAIDRFTLILHSNMVKIFKDAEEISWLVIKQSLRSSSSKDGH</sequence>
<reference evidence="1" key="1">
    <citation type="submission" date="2014-09" db="EMBL/GenBank/DDBJ databases">
        <authorList>
            <person name="Magalhaes I.L.F."/>
            <person name="Oliveira U."/>
            <person name="Santos F.R."/>
            <person name="Vidigal T.H.D.A."/>
            <person name="Brescovit A.D."/>
            <person name="Santos A.J."/>
        </authorList>
    </citation>
    <scope>NUCLEOTIDE SEQUENCE</scope>
    <source>
        <tissue evidence="1">Shoot tissue taken approximately 20 cm above the soil surface</tissue>
    </source>
</reference>
<protein>
    <submittedName>
        <fullName evidence="1">Uncharacterized protein</fullName>
    </submittedName>
</protein>
<evidence type="ECO:0000313" key="1">
    <source>
        <dbReference type="EMBL" id="JAE24433.1"/>
    </source>
</evidence>